<evidence type="ECO:0000313" key="2">
    <source>
        <dbReference type="EMBL" id="GMI44065.1"/>
    </source>
</evidence>
<dbReference type="Proteomes" id="UP001165065">
    <property type="component" value="Unassembled WGS sequence"/>
</dbReference>
<dbReference type="OrthoDB" id="10436239at2759"/>
<evidence type="ECO:0000256" key="1">
    <source>
        <dbReference type="SAM" id="MobiDB-lite"/>
    </source>
</evidence>
<feature type="compositionally biased region" description="Gly residues" evidence="1">
    <location>
        <begin position="560"/>
        <end position="571"/>
    </location>
</feature>
<evidence type="ECO:0000313" key="3">
    <source>
        <dbReference type="Proteomes" id="UP001165065"/>
    </source>
</evidence>
<dbReference type="EMBL" id="BRYA01001467">
    <property type="protein sequence ID" value="GMI44065.1"/>
    <property type="molecule type" value="Genomic_DNA"/>
</dbReference>
<sequence>MIEEVERLVKEKLQSPSTTSLQTVHSLIRSSFSTATCNLHYLHSSSMNPDRSLNSSSSPPLFNVENPASPRKQVTPGSDKKERSSEAKEWNDRGSTKVMKRSCLFLFYALAKVVHAVRDTTHRKATEDSDVVEYEVHHPYSPITKPPPPRVDREGTPLTETTQKYEAILIEVVPLVTHLAGRKGEGLLRLGDKHSRPVRRVLMSLQKCFQGYKGISQNSVWLNSTYLAQDMAAHGRYKREHMRAIATACFVLAAKGSDVSFRLTSLVVDKVMIEGVEKAKGIPRYGRSDVSGAELEAEFPEVDLEEARRQLEPSHKGYHLVWDKQKQQMYKQTNYGKDKRAFEVPKRSELRTPFVLPSLVSAYEFQLLNMRGYDLDLTCYFPGYYFKKVEDRARELGLTKEILDRTKTNLKHISVAFSGLFITHQPTYILAAGIYLALKHQAGKQKTEQQNSHITAMDNVARKLGLELGAIQGFSRHIQAVKDHMRPWYGVEEQQQQQGDKEHDGKSLGVVCKTSKGVAEVLSTMERGKEVMGITVKIAKGEKKIEKGEKRPRNSSDKPAGGGSKEGGGMRKGVSQQEKRIDKQISRIPESTKNSVPMEVVEKLAEIRDKKERREKDKKKRRLSESGRSGK</sequence>
<feature type="compositionally biased region" description="Low complexity" evidence="1">
    <location>
        <begin position="46"/>
        <end position="61"/>
    </location>
</feature>
<feature type="compositionally biased region" description="Basic and acidic residues" evidence="1">
    <location>
        <begin position="600"/>
        <end position="615"/>
    </location>
</feature>
<feature type="region of interest" description="Disordered" evidence="1">
    <location>
        <begin position="46"/>
        <end position="93"/>
    </location>
</feature>
<protein>
    <submittedName>
        <fullName evidence="2">Uncharacterized protein</fullName>
    </submittedName>
</protein>
<feature type="region of interest" description="Disordered" evidence="1">
    <location>
        <begin position="543"/>
        <end position="631"/>
    </location>
</feature>
<accession>A0A9W7LAK4</accession>
<dbReference type="AlphaFoldDB" id="A0A9W7LAK4"/>
<gene>
    <name evidence="2" type="ORF">TrCOL_g5399</name>
</gene>
<comment type="caution">
    <text evidence="2">The sequence shown here is derived from an EMBL/GenBank/DDBJ whole genome shotgun (WGS) entry which is preliminary data.</text>
</comment>
<reference evidence="3" key="1">
    <citation type="journal article" date="2023" name="Commun. Biol.">
        <title>Genome analysis of Parmales, the sister group of diatoms, reveals the evolutionary specialization of diatoms from phago-mixotrophs to photoautotrophs.</title>
        <authorList>
            <person name="Ban H."/>
            <person name="Sato S."/>
            <person name="Yoshikawa S."/>
            <person name="Yamada K."/>
            <person name="Nakamura Y."/>
            <person name="Ichinomiya M."/>
            <person name="Sato N."/>
            <person name="Blanc-Mathieu R."/>
            <person name="Endo H."/>
            <person name="Kuwata A."/>
            <person name="Ogata H."/>
        </authorList>
    </citation>
    <scope>NUCLEOTIDE SEQUENCE [LARGE SCALE GENOMIC DNA]</scope>
</reference>
<keyword evidence="3" id="KW-1185">Reference proteome</keyword>
<feature type="compositionally biased region" description="Basic and acidic residues" evidence="1">
    <location>
        <begin position="543"/>
        <end position="556"/>
    </location>
</feature>
<name>A0A9W7LAK4_9STRA</name>
<feature type="compositionally biased region" description="Basic and acidic residues" evidence="1">
    <location>
        <begin position="78"/>
        <end position="93"/>
    </location>
</feature>
<proteinExistence type="predicted"/>
<organism evidence="2 3">
    <name type="scientific">Triparma columacea</name>
    <dbReference type="NCBI Taxonomy" id="722753"/>
    <lineage>
        <taxon>Eukaryota</taxon>
        <taxon>Sar</taxon>
        <taxon>Stramenopiles</taxon>
        <taxon>Ochrophyta</taxon>
        <taxon>Bolidophyceae</taxon>
        <taxon>Parmales</taxon>
        <taxon>Triparmaceae</taxon>
        <taxon>Triparma</taxon>
    </lineage>
</organism>